<dbReference type="Gene3D" id="3.40.50.2000">
    <property type="entry name" value="Glycogen Phosphorylase B"/>
    <property type="match status" value="2"/>
</dbReference>
<dbReference type="PANTHER" id="PTHR12526:SF510">
    <property type="entry name" value="D-INOSITOL 3-PHOSPHATE GLYCOSYLTRANSFERASE"/>
    <property type="match status" value="1"/>
</dbReference>
<evidence type="ECO:0000313" key="4">
    <source>
        <dbReference type="EMBL" id="RVU35929.1"/>
    </source>
</evidence>
<evidence type="ECO:0000256" key="2">
    <source>
        <dbReference type="ARBA" id="ARBA00022679"/>
    </source>
</evidence>
<proteinExistence type="predicted"/>
<evidence type="ECO:0000256" key="1">
    <source>
        <dbReference type="ARBA" id="ARBA00022676"/>
    </source>
</evidence>
<reference evidence="5" key="1">
    <citation type="submission" date="2019-01" db="EMBL/GenBank/DDBJ databases">
        <title>Gri0909 isolated from a small marine red alga.</title>
        <authorList>
            <person name="Kim J."/>
            <person name="Jeong S.E."/>
            <person name="Jeon C.O."/>
        </authorList>
    </citation>
    <scope>NUCLEOTIDE SEQUENCE [LARGE SCALE GENOMIC DNA]</scope>
    <source>
        <strain evidence="5">Gri0909</strain>
    </source>
</reference>
<evidence type="ECO:0000259" key="3">
    <source>
        <dbReference type="Pfam" id="PF00534"/>
    </source>
</evidence>
<protein>
    <submittedName>
        <fullName evidence="4">Glycosyltransferase</fullName>
    </submittedName>
</protein>
<dbReference type="GO" id="GO:0016757">
    <property type="term" value="F:glycosyltransferase activity"/>
    <property type="evidence" value="ECO:0007669"/>
    <property type="project" value="UniProtKB-KW"/>
</dbReference>
<accession>A0A437QNE8</accession>
<comment type="caution">
    <text evidence="4">The sequence shown here is derived from an EMBL/GenBank/DDBJ whole genome shotgun (WGS) entry which is preliminary data.</text>
</comment>
<name>A0A437QNE8_9PROT</name>
<feature type="domain" description="Glycosyl transferase family 1" evidence="3">
    <location>
        <begin position="227"/>
        <end position="329"/>
    </location>
</feature>
<gene>
    <name evidence="4" type="ORF">EOI86_11795</name>
</gene>
<keyword evidence="5" id="KW-1185">Reference proteome</keyword>
<dbReference type="PANTHER" id="PTHR12526">
    <property type="entry name" value="GLYCOSYLTRANSFERASE"/>
    <property type="match status" value="1"/>
</dbReference>
<dbReference type="AlphaFoldDB" id="A0A437QNE8"/>
<dbReference type="SUPFAM" id="SSF53756">
    <property type="entry name" value="UDP-Glycosyltransferase/glycogen phosphorylase"/>
    <property type="match status" value="1"/>
</dbReference>
<dbReference type="EMBL" id="SADE01000002">
    <property type="protein sequence ID" value="RVU35929.1"/>
    <property type="molecule type" value="Genomic_DNA"/>
</dbReference>
<sequence>MLTGGWHGDGVGRMRILFAGERPGFPQRMTGAAVSTHHLADLLATNGAAVHILCGRAGDAGIVPTETDPYRYTIDRSADPVAAVPALVSEFAPDVAILSAGASADLARQFGALGIPIVIYQRDIGFSLLHALLDGTDHAPVGVLTCSRFVAEKVRKRIGVEAHFLPNIFLRQDYAVAPNGGMVTLINPVPVKGVGLAFDLAARHRDLTFLFVEGWTLPPRQLAILKARASAEGNILWHPRVEDMRNVYARTRILLVPSRWKEPWGRVVSEAQISGIPVLASDHGGLPEAVGDGGVLLPPDDIDAWSACLNKMMADKAAWAELSAKAAAHARREELSPNRIVAEFICHLRDWLPPAKDIRAA</sequence>
<dbReference type="Pfam" id="PF00534">
    <property type="entry name" value="Glycos_transf_1"/>
    <property type="match status" value="1"/>
</dbReference>
<keyword evidence="1" id="KW-0328">Glycosyltransferase</keyword>
<organism evidence="4 5">
    <name type="scientific">Hwanghaeella grinnelliae</name>
    <dbReference type="NCBI Taxonomy" id="2500179"/>
    <lineage>
        <taxon>Bacteria</taxon>
        <taxon>Pseudomonadati</taxon>
        <taxon>Pseudomonadota</taxon>
        <taxon>Alphaproteobacteria</taxon>
        <taxon>Rhodospirillales</taxon>
        <taxon>Rhodospirillaceae</taxon>
        <taxon>Hwanghaeella</taxon>
    </lineage>
</organism>
<keyword evidence="2 4" id="KW-0808">Transferase</keyword>
<dbReference type="InterPro" id="IPR001296">
    <property type="entry name" value="Glyco_trans_1"/>
</dbReference>
<evidence type="ECO:0000313" key="5">
    <source>
        <dbReference type="Proteomes" id="UP000287447"/>
    </source>
</evidence>
<dbReference type="Proteomes" id="UP000287447">
    <property type="component" value="Unassembled WGS sequence"/>
</dbReference>